<dbReference type="InterPro" id="IPR004046">
    <property type="entry name" value="GST_C"/>
</dbReference>
<dbReference type="Gene3D" id="1.20.1050.10">
    <property type="match status" value="1"/>
</dbReference>
<evidence type="ECO:0000313" key="3">
    <source>
        <dbReference type="EMBL" id="TDU31912.1"/>
    </source>
</evidence>
<dbReference type="SUPFAM" id="SSF52833">
    <property type="entry name" value="Thioredoxin-like"/>
    <property type="match status" value="1"/>
</dbReference>
<dbReference type="InterPro" id="IPR036282">
    <property type="entry name" value="Glutathione-S-Trfase_C_sf"/>
</dbReference>
<dbReference type="SFLD" id="SFLDG00358">
    <property type="entry name" value="Main_(cytGST)"/>
    <property type="match status" value="1"/>
</dbReference>
<dbReference type="Pfam" id="PF00043">
    <property type="entry name" value="GST_C"/>
    <property type="match status" value="1"/>
</dbReference>
<gene>
    <name evidence="3" type="ORF">DFR24_1296</name>
</gene>
<dbReference type="RefSeq" id="WP_133880461.1">
    <property type="nucleotide sequence ID" value="NZ_MWIN01000006.1"/>
</dbReference>
<dbReference type="AlphaFoldDB" id="A0A4S3K7N3"/>
<dbReference type="InterPro" id="IPR010987">
    <property type="entry name" value="Glutathione-S-Trfase_C-like"/>
</dbReference>
<dbReference type="OrthoDB" id="9803562at2"/>
<dbReference type="InterPro" id="IPR040079">
    <property type="entry name" value="Glutathione_S-Trfase"/>
</dbReference>
<dbReference type="PANTHER" id="PTHR44051:SF19">
    <property type="entry name" value="DISULFIDE-BOND OXIDOREDUCTASE YFCG"/>
    <property type="match status" value="1"/>
</dbReference>
<dbReference type="SFLD" id="SFLDS00019">
    <property type="entry name" value="Glutathione_Transferase_(cytos"/>
    <property type="match status" value="1"/>
</dbReference>
<name>A0A4S3K7N3_9GAMM</name>
<evidence type="ECO:0000259" key="2">
    <source>
        <dbReference type="PROSITE" id="PS50405"/>
    </source>
</evidence>
<comment type="caution">
    <text evidence="3">The sequence shown here is derived from an EMBL/GenBank/DDBJ whole genome shotgun (WGS) entry which is preliminary data.</text>
</comment>
<keyword evidence="4" id="KW-1185">Reference proteome</keyword>
<feature type="domain" description="GST N-terminal" evidence="1">
    <location>
        <begin position="1"/>
        <end position="87"/>
    </location>
</feature>
<dbReference type="Gene3D" id="3.40.30.10">
    <property type="entry name" value="Glutaredoxin"/>
    <property type="match status" value="1"/>
</dbReference>
<sequence>MIKVYYGETPNVYKVTIAIAEMGLESEWIPVNIFKGEQFEPAFLAISPNNRIPAIVDIDPVGGGEPISVAESGAILIYLAEKSGKLLPTEPRARAAVMQWVMWQMSYQGPMIGQYGHFRNYAPEKIPYGIERFGNDARRSYKLLDATLEGRDYLCGDYSIADIICWPWILFRHHHGFELDDFPNLARWFRRIEARPAVREALKNAKVPQPAVITDEARKILFNRKVD</sequence>
<dbReference type="SUPFAM" id="SSF47616">
    <property type="entry name" value="GST C-terminal domain-like"/>
    <property type="match status" value="1"/>
</dbReference>
<feature type="domain" description="GST C-terminal" evidence="2">
    <location>
        <begin position="90"/>
        <end position="212"/>
    </location>
</feature>
<reference evidence="3 4" key="1">
    <citation type="submission" date="2019-03" db="EMBL/GenBank/DDBJ databases">
        <title>Genomic Encyclopedia of Type Strains, Phase IV (KMG-IV): sequencing the most valuable type-strain genomes for metagenomic binning, comparative biology and taxonomic classification.</title>
        <authorList>
            <person name="Goeker M."/>
        </authorList>
    </citation>
    <scope>NUCLEOTIDE SEQUENCE [LARGE SCALE GENOMIC DNA]</scope>
    <source>
        <strain evidence="3 4">DSM 26377</strain>
    </source>
</reference>
<evidence type="ECO:0000259" key="1">
    <source>
        <dbReference type="PROSITE" id="PS50404"/>
    </source>
</evidence>
<dbReference type="InterPro" id="IPR036249">
    <property type="entry name" value="Thioredoxin-like_sf"/>
</dbReference>
<dbReference type="CDD" id="cd03048">
    <property type="entry name" value="GST_N_Ure2p_like"/>
    <property type="match status" value="1"/>
</dbReference>
<dbReference type="Pfam" id="PF13409">
    <property type="entry name" value="GST_N_2"/>
    <property type="match status" value="1"/>
</dbReference>
<protein>
    <submittedName>
        <fullName evidence="3">GST-like protein</fullName>
    </submittedName>
</protein>
<evidence type="ECO:0000313" key="4">
    <source>
        <dbReference type="Proteomes" id="UP000295341"/>
    </source>
</evidence>
<dbReference type="Proteomes" id="UP000295341">
    <property type="component" value="Unassembled WGS sequence"/>
</dbReference>
<dbReference type="InterPro" id="IPR004045">
    <property type="entry name" value="Glutathione_S-Trfase_N"/>
</dbReference>
<dbReference type="PANTHER" id="PTHR44051">
    <property type="entry name" value="GLUTATHIONE S-TRANSFERASE-RELATED"/>
    <property type="match status" value="1"/>
</dbReference>
<organism evidence="3 4">
    <name type="scientific">Panacagrimonas perspica</name>
    <dbReference type="NCBI Taxonomy" id="381431"/>
    <lineage>
        <taxon>Bacteria</taxon>
        <taxon>Pseudomonadati</taxon>
        <taxon>Pseudomonadota</taxon>
        <taxon>Gammaproteobacteria</taxon>
        <taxon>Nevskiales</taxon>
        <taxon>Nevskiaceae</taxon>
        <taxon>Panacagrimonas</taxon>
    </lineage>
</organism>
<dbReference type="PROSITE" id="PS50404">
    <property type="entry name" value="GST_NTER"/>
    <property type="match status" value="1"/>
</dbReference>
<dbReference type="PROSITE" id="PS50405">
    <property type="entry name" value="GST_CTER"/>
    <property type="match status" value="1"/>
</dbReference>
<dbReference type="SFLD" id="SFLDG01151">
    <property type="entry name" value="Main.2:_Nu-like"/>
    <property type="match status" value="1"/>
</dbReference>
<dbReference type="EMBL" id="SOBT01000008">
    <property type="protein sequence ID" value="TDU31912.1"/>
    <property type="molecule type" value="Genomic_DNA"/>
</dbReference>
<accession>A0A4S3K7N3</accession>
<proteinExistence type="predicted"/>